<reference evidence="2 3" key="1">
    <citation type="submission" date="2019-06" db="EMBL/GenBank/DDBJ databases">
        <title>A novel bacterium of genus Pontibacter, isolated from marine sediment.</title>
        <authorList>
            <person name="Huang H."/>
            <person name="Mo K."/>
            <person name="Hu Y."/>
        </authorList>
    </citation>
    <scope>NUCLEOTIDE SEQUENCE [LARGE SCALE GENOMIC DNA]</scope>
    <source>
        <strain evidence="2 3">HB172049</strain>
    </source>
</reference>
<protein>
    <submittedName>
        <fullName evidence="2">Uncharacterized protein</fullName>
    </submittedName>
</protein>
<comment type="caution">
    <text evidence="2">The sequence shown here is derived from an EMBL/GenBank/DDBJ whole genome shotgun (WGS) entry which is preliminary data.</text>
</comment>
<sequence length="138" mass="15764">MLNYEKLSKSSRTRTAMLLLLLFMVLAVADLFISFFGGLVLGVLLVQFELEAQRFCKRSFFSGHRKTGVLKAYHSLGRDQKLYFKAGLQALIFILLMAHVLDSFWAGLLSGLLLPLIADDLARYQRHRSRQKITINKN</sequence>
<dbReference type="AlphaFoldDB" id="A0A501W323"/>
<keyword evidence="3" id="KW-1185">Reference proteome</keyword>
<feature type="transmembrane region" description="Helical" evidence="1">
    <location>
        <begin position="20"/>
        <end position="48"/>
    </location>
</feature>
<evidence type="ECO:0000256" key="1">
    <source>
        <dbReference type="SAM" id="Phobius"/>
    </source>
</evidence>
<organism evidence="2 3">
    <name type="scientific">Pontibacter mangrovi</name>
    <dbReference type="NCBI Taxonomy" id="2589816"/>
    <lineage>
        <taxon>Bacteria</taxon>
        <taxon>Pseudomonadati</taxon>
        <taxon>Bacteroidota</taxon>
        <taxon>Cytophagia</taxon>
        <taxon>Cytophagales</taxon>
        <taxon>Hymenobacteraceae</taxon>
        <taxon>Pontibacter</taxon>
    </lineage>
</organism>
<evidence type="ECO:0000313" key="3">
    <source>
        <dbReference type="Proteomes" id="UP000316727"/>
    </source>
</evidence>
<accession>A0A501W323</accession>
<dbReference type="RefSeq" id="WP_140621632.1">
    <property type="nucleotide sequence ID" value="NZ_VFRQ01000005.1"/>
</dbReference>
<keyword evidence="1" id="KW-1133">Transmembrane helix</keyword>
<dbReference type="Proteomes" id="UP000316727">
    <property type="component" value="Unassembled WGS sequence"/>
</dbReference>
<keyword evidence="1" id="KW-0472">Membrane</keyword>
<dbReference type="OrthoDB" id="9906617at2"/>
<dbReference type="EMBL" id="VFRQ01000005">
    <property type="protein sequence ID" value="TPE44009.1"/>
    <property type="molecule type" value="Genomic_DNA"/>
</dbReference>
<keyword evidence="1" id="KW-0812">Transmembrane</keyword>
<proteinExistence type="predicted"/>
<evidence type="ECO:0000313" key="2">
    <source>
        <dbReference type="EMBL" id="TPE44009.1"/>
    </source>
</evidence>
<name>A0A501W323_9BACT</name>
<gene>
    <name evidence="2" type="ORF">FJM65_11340</name>
</gene>